<sequence length="180" mass="19367">MSNTIAAGTWAIDPSHSEISFSVRHLMVSKVRGHFTKFSGNLVIAEDNTKSSVTAEIDATSIDTRDENRDNHLRTNEFFDIETHPTWTFASTAVRTGGKGGYLVDGNLTIKGVTKPVVLDLEVAGTSTDPWGNTKAGFSATTVINRKDFGVEWNAPLETGGVLVGEEVTISLEIQAALQA</sequence>
<dbReference type="InterPro" id="IPR007372">
    <property type="entry name" value="Lipid/polyisoprenoid-bd_YceI"/>
</dbReference>
<dbReference type="PANTHER" id="PTHR34406">
    <property type="entry name" value="PROTEIN YCEI"/>
    <property type="match status" value="1"/>
</dbReference>
<evidence type="ECO:0000259" key="1">
    <source>
        <dbReference type="SMART" id="SM00867"/>
    </source>
</evidence>
<proteinExistence type="predicted"/>
<dbReference type="Gene3D" id="2.40.128.110">
    <property type="entry name" value="Lipid/polyisoprenoid-binding, YceI-like"/>
    <property type="match status" value="1"/>
</dbReference>
<dbReference type="AlphaFoldDB" id="A0A6J7BDK8"/>
<gene>
    <name evidence="2" type="ORF">UFOPK2342_00884</name>
    <name evidence="3" type="ORF">UFOPK2423_01134</name>
    <name evidence="4" type="ORF">UFOPK3266_00922</name>
    <name evidence="5" type="ORF">UFOPK4367_01450</name>
</gene>
<reference evidence="4" key="1">
    <citation type="submission" date="2020-05" db="EMBL/GenBank/DDBJ databases">
        <authorList>
            <person name="Chiriac C."/>
            <person name="Salcher M."/>
            <person name="Ghai R."/>
            <person name="Kavagutti S V."/>
        </authorList>
    </citation>
    <scope>NUCLEOTIDE SEQUENCE</scope>
</reference>
<feature type="domain" description="Lipid/polyisoprenoid-binding YceI-like" evidence="1">
    <location>
        <begin position="9"/>
        <end position="177"/>
    </location>
</feature>
<dbReference type="SUPFAM" id="SSF101874">
    <property type="entry name" value="YceI-like"/>
    <property type="match status" value="1"/>
</dbReference>
<organism evidence="4">
    <name type="scientific">freshwater metagenome</name>
    <dbReference type="NCBI Taxonomy" id="449393"/>
    <lineage>
        <taxon>unclassified sequences</taxon>
        <taxon>metagenomes</taxon>
        <taxon>ecological metagenomes</taxon>
    </lineage>
</organism>
<dbReference type="PANTHER" id="PTHR34406:SF1">
    <property type="entry name" value="PROTEIN YCEI"/>
    <property type="match status" value="1"/>
</dbReference>
<dbReference type="SMART" id="SM00867">
    <property type="entry name" value="YceI"/>
    <property type="match status" value="1"/>
</dbReference>
<accession>A0A6J7BDK8</accession>
<evidence type="ECO:0000313" key="2">
    <source>
        <dbReference type="EMBL" id="CAB4677352.1"/>
    </source>
</evidence>
<dbReference type="InterPro" id="IPR036761">
    <property type="entry name" value="TTHA0802/YceI-like_sf"/>
</dbReference>
<evidence type="ECO:0000313" key="5">
    <source>
        <dbReference type="EMBL" id="CAB5078012.1"/>
    </source>
</evidence>
<protein>
    <submittedName>
        <fullName evidence="4">Unannotated protein</fullName>
    </submittedName>
</protein>
<dbReference type="Pfam" id="PF04264">
    <property type="entry name" value="YceI"/>
    <property type="match status" value="1"/>
</dbReference>
<dbReference type="EMBL" id="CAFBRC010000134">
    <property type="protein sequence ID" value="CAB5078012.1"/>
    <property type="molecule type" value="Genomic_DNA"/>
</dbReference>
<dbReference type="EMBL" id="CAEZXN010000026">
    <property type="protein sequence ID" value="CAB4700193.1"/>
    <property type="molecule type" value="Genomic_DNA"/>
</dbReference>
<evidence type="ECO:0000313" key="4">
    <source>
        <dbReference type="EMBL" id="CAB4843596.1"/>
    </source>
</evidence>
<evidence type="ECO:0000313" key="3">
    <source>
        <dbReference type="EMBL" id="CAB4700193.1"/>
    </source>
</evidence>
<dbReference type="EMBL" id="CAFBAA010000021">
    <property type="protein sequence ID" value="CAB4843596.1"/>
    <property type="molecule type" value="Genomic_DNA"/>
</dbReference>
<name>A0A6J7BDK8_9ZZZZ</name>
<dbReference type="EMBL" id="CAEZXB010000014">
    <property type="protein sequence ID" value="CAB4677352.1"/>
    <property type="molecule type" value="Genomic_DNA"/>
</dbReference>